<keyword evidence="9" id="KW-0539">Nucleus</keyword>
<evidence type="ECO:0000256" key="5">
    <source>
        <dbReference type="ARBA" id="ARBA00022771"/>
    </source>
</evidence>
<accession>A0A3B0JDJ3</accession>
<evidence type="ECO:0000256" key="9">
    <source>
        <dbReference type="ARBA" id="ARBA00023242"/>
    </source>
</evidence>
<dbReference type="GO" id="GO:0000110">
    <property type="term" value="C:nucleotide-excision repair factor 1 complex"/>
    <property type="evidence" value="ECO:0007669"/>
    <property type="project" value="TreeGrafter"/>
</dbReference>
<dbReference type="GO" id="GO:0070914">
    <property type="term" value="P:UV-damage excision repair"/>
    <property type="evidence" value="ECO:0007669"/>
    <property type="project" value="TreeGrafter"/>
</dbReference>
<dbReference type="EMBL" id="OUUW01000003">
    <property type="protein sequence ID" value="SPP78202.1"/>
    <property type="molecule type" value="Genomic_DNA"/>
</dbReference>
<dbReference type="OMA" id="MERHEHE"/>
<dbReference type="OrthoDB" id="68328at2759"/>
<dbReference type="FunFam" id="3.90.530.10:FF:000001">
    <property type="entry name" value="DNA repair protein complementing XP-A cells"/>
    <property type="match status" value="1"/>
</dbReference>
<protein>
    <submittedName>
        <fullName evidence="12">Blast:DNA repair protein complementing XP-A cells homolog</fullName>
    </submittedName>
</protein>
<name>A0A3B0JDJ3_DROGU</name>
<dbReference type="InterPro" id="IPR009061">
    <property type="entry name" value="DNA-bd_dom_put_sf"/>
</dbReference>
<keyword evidence="6" id="KW-0862">Zinc</keyword>
<evidence type="ECO:0000256" key="8">
    <source>
        <dbReference type="ARBA" id="ARBA00023204"/>
    </source>
</evidence>
<keyword evidence="4" id="KW-0227">DNA damage</keyword>
<dbReference type="GO" id="GO:1901255">
    <property type="term" value="P:nucleotide-excision repair involved in interstrand cross-link repair"/>
    <property type="evidence" value="ECO:0007669"/>
    <property type="project" value="TreeGrafter"/>
</dbReference>
<dbReference type="PANTHER" id="PTHR10142">
    <property type="entry name" value="DNA REPAIR PROTEIN COMPLEMENTING XP-A CELLS"/>
    <property type="match status" value="1"/>
</dbReference>
<dbReference type="PROSITE" id="PS00752">
    <property type="entry name" value="XPA_1"/>
    <property type="match status" value="1"/>
</dbReference>
<dbReference type="PROSITE" id="PS00753">
    <property type="entry name" value="XPA_2"/>
    <property type="match status" value="1"/>
</dbReference>
<evidence type="ECO:0000313" key="12">
    <source>
        <dbReference type="EMBL" id="SPP78202.1"/>
    </source>
</evidence>
<dbReference type="AlphaFoldDB" id="A0A3B0JDJ3"/>
<keyword evidence="13" id="KW-1185">Reference proteome</keyword>
<evidence type="ECO:0000259" key="11">
    <source>
        <dbReference type="Pfam" id="PF05181"/>
    </source>
</evidence>
<evidence type="ECO:0000256" key="6">
    <source>
        <dbReference type="ARBA" id="ARBA00022833"/>
    </source>
</evidence>
<dbReference type="InterPro" id="IPR022652">
    <property type="entry name" value="Znf_XPA_CS"/>
</dbReference>
<dbReference type="GO" id="GO:0003684">
    <property type="term" value="F:damaged DNA binding"/>
    <property type="evidence" value="ECO:0007669"/>
    <property type="project" value="InterPro"/>
</dbReference>
<evidence type="ECO:0000256" key="7">
    <source>
        <dbReference type="ARBA" id="ARBA00023125"/>
    </source>
</evidence>
<dbReference type="Gene3D" id="3.90.530.10">
    <property type="entry name" value="XPA C-terminal domain"/>
    <property type="match status" value="1"/>
</dbReference>
<dbReference type="STRING" id="7266.A0A3B0JDJ3"/>
<keyword evidence="5" id="KW-0863">Zinc-finger</keyword>
<evidence type="ECO:0000256" key="10">
    <source>
        <dbReference type="SAM" id="MobiDB-lite"/>
    </source>
</evidence>
<evidence type="ECO:0000256" key="3">
    <source>
        <dbReference type="ARBA" id="ARBA00022723"/>
    </source>
</evidence>
<dbReference type="InterPro" id="IPR000465">
    <property type="entry name" value="XPA/RAD14"/>
</dbReference>
<proteinExistence type="inferred from homology"/>
<organism evidence="12 13">
    <name type="scientific">Drosophila guanche</name>
    <name type="common">Fruit fly</name>
    <dbReference type="NCBI Taxonomy" id="7266"/>
    <lineage>
        <taxon>Eukaryota</taxon>
        <taxon>Metazoa</taxon>
        <taxon>Ecdysozoa</taxon>
        <taxon>Arthropoda</taxon>
        <taxon>Hexapoda</taxon>
        <taxon>Insecta</taxon>
        <taxon>Pterygota</taxon>
        <taxon>Neoptera</taxon>
        <taxon>Endopterygota</taxon>
        <taxon>Diptera</taxon>
        <taxon>Brachycera</taxon>
        <taxon>Muscomorpha</taxon>
        <taxon>Ephydroidea</taxon>
        <taxon>Drosophilidae</taxon>
        <taxon>Drosophila</taxon>
        <taxon>Sophophora</taxon>
    </lineage>
</organism>
<dbReference type="GO" id="GO:0000715">
    <property type="term" value="P:nucleotide-excision repair, DNA damage recognition"/>
    <property type="evidence" value="ECO:0007669"/>
    <property type="project" value="TreeGrafter"/>
</dbReference>
<dbReference type="SUPFAM" id="SSF57716">
    <property type="entry name" value="Glucocorticoid receptor-like (DNA-binding domain)"/>
    <property type="match status" value="1"/>
</dbReference>
<dbReference type="GO" id="GO:0008270">
    <property type="term" value="F:zinc ion binding"/>
    <property type="evidence" value="ECO:0007669"/>
    <property type="project" value="UniProtKB-KW"/>
</dbReference>
<dbReference type="InterPro" id="IPR037129">
    <property type="entry name" value="XPA_sf"/>
</dbReference>
<feature type="region of interest" description="Disordered" evidence="10">
    <location>
        <begin position="1"/>
        <end position="26"/>
    </location>
</feature>
<dbReference type="Pfam" id="PF05181">
    <property type="entry name" value="XPA_C"/>
    <property type="match status" value="1"/>
</dbReference>
<dbReference type="SUPFAM" id="SSF46955">
    <property type="entry name" value="Putative DNA-binding domain"/>
    <property type="match status" value="1"/>
</dbReference>
<dbReference type="InterPro" id="IPR022656">
    <property type="entry name" value="XPA_C"/>
</dbReference>
<evidence type="ECO:0000256" key="4">
    <source>
        <dbReference type="ARBA" id="ARBA00022763"/>
    </source>
</evidence>
<dbReference type="NCBIfam" id="TIGR00598">
    <property type="entry name" value="rad14"/>
    <property type="match status" value="1"/>
</dbReference>
<evidence type="ECO:0000313" key="13">
    <source>
        <dbReference type="Proteomes" id="UP000268350"/>
    </source>
</evidence>
<keyword evidence="7" id="KW-0238">DNA-binding</keyword>
<dbReference type="GO" id="GO:0006284">
    <property type="term" value="P:base-excision repair"/>
    <property type="evidence" value="ECO:0007669"/>
    <property type="project" value="TreeGrafter"/>
</dbReference>
<comment type="similarity">
    <text evidence="2">Belongs to the XPA family.</text>
</comment>
<dbReference type="CDD" id="cd21076">
    <property type="entry name" value="DBD_XPA"/>
    <property type="match status" value="1"/>
</dbReference>
<evidence type="ECO:0000256" key="2">
    <source>
        <dbReference type="ARBA" id="ARBA00005548"/>
    </source>
</evidence>
<gene>
    <name evidence="12" type="ORF">DGUA_6G010813</name>
</gene>
<keyword evidence="3" id="KW-0479">Metal-binding</keyword>
<feature type="compositionally biased region" description="Low complexity" evidence="10">
    <location>
        <begin position="1"/>
        <end position="13"/>
    </location>
</feature>
<comment type="subcellular location">
    <subcellularLocation>
        <location evidence="1">Nucleus</location>
    </subcellularLocation>
</comment>
<dbReference type="InterPro" id="IPR022658">
    <property type="entry name" value="XPA_CS"/>
</dbReference>
<keyword evidence="8" id="KW-0234">DNA repair</keyword>
<feature type="domain" description="XPA C-terminal" evidence="11">
    <location>
        <begin position="156"/>
        <end position="206"/>
    </location>
</feature>
<evidence type="ECO:0000256" key="1">
    <source>
        <dbReference type="ARBA" id="ARBA00004123"/>
    </source>
</evidence>
<dbReference type="Pfam" id="PF01286">
    <property type="entry name" value="XPA_N"/>
    <property type="match status" value="1"/>
</dbReference>
<dbReference type="PANTHER" id="PTHR10142:SF0">
    <property type="entry name" value="DNA REPAIR PROTEIN COMPLEMENTING XP-A CELLS"/>
    <property type="match status" value="1"/>
</dbReference>
<dbReference type="Proteomes" id="UP000268350">
    <property type="component" value="Unassembled WGS sequence"/>
</dbReference>
<reference evidence="13" key="1">
    <citation type="submission" date="2018-01" db="EMBL/GenBank/DDBJ databases">
        <authorList>
            <person name="Alioto T."/>
            <person name="Alioto T."/>
        </authorList>
    </citation>
    <scope>NUCLEOTIDE SEQUENCE [LARGE SCALE GENOMIC DNA]</scope>
</reference>
<sequence length="295" mass="33445">MSEETATAAAEAAPPKSTLTTAQRSRIERNLAKAQKLREAKLVFHPYKELGNHLGDTQPEGGPSQGTSVIKVQGTKYIDSGGGFLLEQPVLPAAGATGGTGKPEDGAAPTIEDDAIAIPVVYEECLECGEPFADSYLFTNFGHSVCDKCRDNEERHSLITRTEAKAEYLLKDCDFDKREPKLRYISRKNPHNVRWGEMKLYLHSQVQKRAMEVWGSEEELVRQHEGREEKREVGKARKYNKQMKQLRMEVRSSVYTKKTHAIHEHEFGPDTYNEEEDEYTHTCLTCPYTETYEKM</sequence>